<feature type="region of interest" description="Disordered" evidence="1">
    <location>
        <begin position="407"/>
        <end position="470"/>
    </location>
</feature>
<accession>A0A6P0BCU5</accession>
<organism evidence="3 4">
    <name type="scientific">Rhizobium leguminosarum</name>
    <dbReference type="NCBI Taxonomy" id="384"/>
    <lineage>
        <taxon>Bacteria</taxon>
        <taxon>Pseudomonadati</taxon>
        <taxon>Pseudomonadota</taxon>
        <taxon>Alphaproteobacteria</taxon>
        <taxon>Hyphomicrobiales</taxon>
        <taxon>Rhizobiaceae</taxon>
        <taxon>Rhizobium/Agrobacterium group</taxon>
        <taxon>Rhizobium</taxon>
    </lineage>
</organism>
<keyword evidence="2" id="KW-0472">Membrane</keyword>
<feature type="transmembrane region" description="Helical" evidence="2">
    <location>
        <begin position="105"/>
        <end position="122"/>
    </location>
</feature>
<name>A0A6P0BCU5_RHILE</name>
<reference evidence="3 4" key="1">
    <citation type="submission" date="2019-12" db="EMBL/GenBank/DDBJ databases">
        <title>Rhizobium genotypes associated with high levels of biological nitrogen fixation by grain legumes in a temperate-maritime cropping system.</title>
        <authorList>
            <person name="Maluk M."/>
            <person name="Francesc Ferrando Molina F."/>
            <person name="Lopez Del Egido L."/>
            <person name="Lafos M."/>
            <person name="Langarica-Fuentes A."/>
            <person name="Gebre Yohannes G."/>
            <person name="Young M.W."/>
            <person name="Martin P."/>
            <person name="Gantlett R."/>
            <person name="Kenicer G."/>
            <person name="Hawes C."/>
            <person name="Begg G.S."/>
            <person name="Quilliam R.S."/>
            <person name="Squire G.R."/>
            <person name="Poole P.S."/>
            <person name="Young P.W."/>
            <person name="Iannetta P.M."/>
            <person name="James E.K."/>
        </authorList>
    </citation>
    <scope>NUCLEOTIDE SEQUENCE [LARGE SCALE GENOMIC DNA]</scope>
    <source>
        <strain evidence="3 4">JHI1096</strain>
    </source>
</reference>
<keyword evidence="2" id="KW-1133">Transmembrane helix</keyword>
<evidence type="ECO:0000256" key="1">
    <source>
        <dbReference type="SAM" id="MobiDB-lite"/>
    </source>
</evidence>
<dbReference type="RefSeq" id="WP_164578518.1">
    <property type="nucleotide sequence ID" value="NZ_WUEZ01000039.1"/>
</dbReference>
<dbReference type="Proteomes" id="UP000471560">
    <property type="component" value="Unassembled WGS sequence"/>
</dbReference>
<sequence>MSGIRNHVREWGPSWLYGVSIIVGALVIWFGKLYDANIIWVTAVPVGLMLFYAAVNAGLPGLRVRNEQTGDNLYYMGFVYTLVSLGISLFKFTGDSSIEDIVRNFGIAIISTVSGILLRILFNQMRRDPLDIERAVRSELAEMTRKVRTELDSSALEFSSYRRTSNQMLSEGFEEIARQAEKNGEAVRAAIEAMSLKATQTLQETADRLVLTLEETHRRVSEIADNNVATAASMTERLESAVVKVTERAEGLSVAIDSATEKYSSARSPDEVLRLDVAPVLEALRTIVDSNVTAIAENAAGTREAAKKVMAAISPFKQTAANLNSLAGKIGEANNASDRSVKALTDVLAGVSKAVNAMSDVTEKQAASTAEIAKLVEVVTANAASTRQAEEEARKQSASMETTPARLFESHGGDQSGSLPEQGADEKIVLDGLRADDARSSPGDGGEELPTEEENATAKIERPRWTLFNR</sequence>
<dbReference type="AlphaFoldDB" id="A0A6P0BCU5"/>
<evidence type="ECO:0000256" key="2">
    <source>
        <dbReference type="SAM" id="Phobius"/>
    </source>
</evidence>
<feature type="compositionally biased region" description="Acidic residues" evidence="1">
    <location>
        <begin position="445"/>
        <end position="455"/>
    </location>
</feature>
<gene>
    <name evidence="3" type="ORF">GR204_27575</name>
</gene>
<feature type="compositionally biased region" description="Basic and acidic residues" evidence="1">
    <location>
        <begin position="424"/>
        <end position="439"/>
    </location>
</feature>
<feature type="transmembrane region" description="Helical" evidence="2">
    <location>
        <begin position="12"/>
        <end position="31"/>
    </location>
</feature>
<proteinExistence type="predicted"/>
<protein>
    <submittedName>
        <fullName evidence="3">Methyl-accepting chemotaxis protein</fullName>
    </submittedName>
</protein>
<keyword evidence="2" id="KW-0812">Transmembrane</keyword>
<evidence type="ECO:0000313" key="4">
    <source>
        <dbReference type="Proteomes" id="UP000471560"/>
    </source>
</evidence>
<feature type="region of interest" description="Disordered" evidence="1">
    <location>
        <begin position="383"/>
        <end position="402"/>
    </location>
</feature>
<evidence type="ECO:0000313" key="3">
    <source>
        <dbReference type="EMBL" id="NEI37679.1"/>
    </source>
</evidence>
<feature type="transmembrane region" description="Helical" evidence="2">
    <location>
        <begin position="73"/>
        <end position="93"/>
    </location>
</feature>
<dbReference type="EMBL" id="WUEZ01000039">
    <property type="protein sequence ID" value="NEI37679.1"/>
    <property type="molecule type" value="Genomic_DNA"/>
</dbReference>
<feature type="transmembrane region" description="Helical" evidence="2">
    <location>
        <begin position="37"/>
        <end position="61"/>
    </location>
</feature>
<comment type="caution">
    <text evidence="3">The sequence shown here is derived from an EMBL/GenBank/DDBJ whole genome shotgun (WGS) entry which is preliminary data.</text>
</comment>